<dbReference type="Proteomes" id="UP000095256">
    <property type="component" value="Unassembled WGS sequence"/>
</dbReference>
<dbReference type="GO" id="GO:0008934">
    <property type="term" value="F:inositol monophosphate 1-phosphatase activity"/>
    <property type="evidence" value="ECO:0007669"/>
    <property type="project" value="TreeGrafter"/>
</dbReference>
<feature type="binding site" evidence="5">
    <location>
        <position position="67"/>
    </location>
    <ligand>
        <name>Mg(2+)</name>
        <dbReference type="ChEBI" id="CHEBI:18420"/>
        <label>1</label>
        <note>catalytic</note>
    </ligand>
</feature>
<evidence type="ECO:0000256" key="3">
    <source>
        <dbReference type="ARBA" id="ARBA00022801"/>
    </source>
</evidence>
<evidence type="ECO:0000256" key="2">
    <source>
        <dbReference type="ARBA" id="ARBA00022723"/>
    </source>
</evidence>
<dbReference type="FunFam" id="3.30.540.10:FF:000003">
    <property type="entry name" value="Inositol-1-monophosphatase"/>
    <property type="match status" value="1"/>
</dbReference>
<dbReference type="PANTHER" id="PTHR20854:SF4">
    <property type="entry name" value="INOSITOL-1-MONOPHOSPHATASE-RELATED"/>
    <property type="match status" value="1"/>
</dbReference>
<organism evidence="6 7">
    <name type="scientific">Enterococcus rivorum</name>
    <dbReference type="NCBI Taxonomy" id="762845"/>
    <lineage>
        <taxon>Bacteria</taxon>
        <taxon>Bacillati</taxon>
        <taxon>Bacillota</taxon>
        <taxon>Bacilli</taxon>
        <taxon>Lactobacillales</taxon>
        <taxon>Enterococcaceae</taxon>
        <taxon>Enterococcus</taxon>
    </lineage>
</organism>
<comment type="caution">
    <text evidence="6">The sequence shown here is derived from an EMBL/GenBank/DDBJ whole genome shotgun (WGS) entry which is preliminary data.</text>
</comment>
<dbReference type="AlphaFoldDB" id="A0A1E5KXY9"/>
<keyword evidence="3" id="KW-0378">Hydrolase</keyword>
<dbReference type="PANTHER" id="PTHR20854">
    <property type="entry name" value="INOSITOL MONOPHOSPHATASE"/>
    <property type="match status" value="1"/>
</dbReference>
<keyword evidence="4 5" id="KW-0460">Magnesium</keyword>
<dbReference type="CDD" id="cd01637">
    <property type="entry name" value="IMPase_like"/>
    <property type="match status" value="1"/>
</dbReference>
<evidence type="ECO:0000313" key="6">
    <source>
        <dbReference type="EMBL" id="OEH82668.1"/>
    </source>
</evidence>
<evidence type="ECO:0000313" key="7">
    <source>
        <dbReference type="Proteomes" id="UP000095256"/>
    </source>
</evidence>
<gene>
    <name evidence="6" type="ORF">BCR26_12455</name>
</gene>
<evidence type="ECO:0000256" key="4">
    <source>
        <dbReference type="ARBA" id="ARBA00022842"/>
    </source>
</evidence>
<dbReference type="GO" id="GO:0006020">
    <property type="term" value="P:inositol metabolic process"/>
    <property type="evidence" value="ECO:0007669"/>
    <property type="project" value="TreeGrafter"/>
</dbReference>
<proteinExistence type="predicted"/>
<keyword evidence="2 5" id="KW-0479">Metal-binding</keyword>
<feature type="binding site" evidence="5">
    <location>
        <position position="85"/>
    </location>
    <ligand>
        <name>Mg(2+)</name>
        <dbReference type="ChEBI" id="CHEBI:18420"/>
        <label>1</label>
        <note>catalytic</note>
    </ligand>
</feature>
<dbReference type="Gene3D" id="3.30.540.10">
    <property type="entry name" value="Fructose-1,6-Bisphosphatase, subunit A, domain 1"/>
    <property type="match status" value="1"/>
</dbReference>
<dbReference type="SUPFAM" id="SSF56655">
    <property type="entry name" value="Carbohydrate phosphatase"/>
    <property type="match status" value="1"/>
</dbReference>
<dbReference type="EMBL" id="MIEK01000018">
    <property type="protein sequence ID" value="OEH82668.1"/>
    <property type="molecule type" value="Genomic_DNA"/>
</dbReference>
<accession>A0A1E5KXY9</accession>
<keyword evidence="7" id="KW-1185">Reference proteome</keyword>
<dbReference type="Gene3D" id="3.40.190.80">
    <property type="match status" value="1"/>
</dbReference>
<evidence type="ECO:0000256" key="5">
    <source>
        <dbReference type="PIRSR" id="PIRSR600760-2"/>
    </source>
</evidence>
<feature type="binding site" evidence="5">
    <location>
        <position position="207"/>
    </location>
    <ligand>
        <name>Mg(2+)</name>
        <dbReference type="ChEBI" id="CHEBI:18420"/>
        <label>1</label>
        <note>catalytic</note>
    </ligand>
</feature>
<reference evidence="6 7" key="1">
    <citation type="submission" date="2016-09" db="EMBL/GenBank/DDBJ databases">
        <authorList>
            <person name="Capua I."/>
            <person name="De Benedictis P."/>
            <person name="Joannis T."/>
            <person name="Lombin L.H."/>
            <person name="Cattoli G."/>
        </authorList>
    </citation>
    <scope>NUCLEOTIDE SEQUENCE [LARGE SCALE GENOMIC DNA]</scope>
    <source>
        <strain evidence="6 7">LMG 25899</strain>
    </source>
</reference>
<sequence length="258" mass="29181">MDKRMVSEVRVWLEEAAQFIRESLDHTMTVVEKSGRTDLVTNIDEETQEFLMNKIRSHYPEDKILGEEKGYNTIDSLEGRVWIIDPIDGTMNFVMEQENFCIMLGIFENGIGQLGFIYDVMKNELYWGGKKLGVYLNETRLTQPAFGKLSEGLLGLNAHMYGENTHFARVLGNKSMGVRISGCAGLEMIAMLKGNHNGYLSNLSPWDYAAGIVLLEEFGFKYSNLKGTPLSFDGREYFLAGSPETYEEILHYVLVNGA</sequence>
<name>A0A1E5KXY9_9ENTE</name>
<dbReference type="PRINTS" id="PR00377">
    <property type="entry name" value="IMPHPHTASES"/>
</dbReference>
<feature type="binding site" evidence="5">
    <location>
        <position position="88"/>
    </location>
    <ligand>
        <name>Mg(2+)</name>
        <dbReference type="ChEBI" id="CHEBI:18420"/>
        <label>1</label>
        <note>catalytic</note>
    </ligand>
</feature>
<dbReference type="InterPro" id="IPR000760">
    <property type="entry name" value="Inositol_monophosphatase-like"/>
</dbReference>
<feature type="binding site" evidence="5">
    <location>
        <position position="87"/>
    </location>
    <ligand>
        <name>Mg(2+)</name>
        <dbReference type="ChEBI" id="CHEBI:18420"/>
        <label>1</label>
        <note>catalytic</note>
    </ligand>
</feature>
<comment type="cofactor">
    <cofactor evidence="1 5">
        <name>Mg(2+)</name>
        <dbReference type="ChEBI" id="CHEBI:18420"/>
    </cofactor>
</comment>
<evidence type="ECO:0000256" key="1">
    <source>
        <dbReference type="ARBA" id="ARBA00001946"/>
    </source>
</evidence>
<dbReference type="GO" id="GO:0007165">
    <property type="term" value="P:signal transduction"/>
    <property type="evidence" value="ECO:0007669"/>
    <property type="project" value="TreeGrafter"/>
</dbReference>
<dbReference type="GO" id="GO:0046872">
    <property type="term" value="F:metal ion binding"/>
    <property type="evidence" value="ECO:0007669"/>
    <property type="project" value="UniProtKB-KW"/>
</dbReference>
<dbReference type="Pfam" id="PF00459">
    <property type="entry name" value="Inositol_P"/>
    <property type="match status" value="1"/>
</dbReference>
<protein>
    <submittedName>
        <fullName evidence="6">Inositol monophosphatase</fullName>
    </submittedName>
</protein>
<dbReference type="STRING" id="762845.BCR26_12455"/>